<dbReference type="AlphaFoldDB" id="A0A3R6W487"/>
<evidence type="ECO:0000313" key="4">
    <source>
        <dbReference type="Proteomes" id="UP000285060"/>
    </source>
</evidence>
<dbReference type="GO" id="GO:0000166">
    <property type="term" value="F:nucleotide binding"/>
    <property type="evidence" value="ECO:0007669"/>
    <property type="project" value="InterPro"/>
</dbReference>
<evidence type="ECO:0000259" key="2">
    <source>
        <dbReference type="PROSITE" id="PS50089"/>
    </source>
</evidence>
<keyword evidence="1" id="KW-0479">Metal-binding</keyword>
<dbReference type="EMBL" id="QUSY01000014">
    <property type="protein sequence ID" value="RHY34892.1"/>
    <property type="molecule type" value="Genomic_DNA"/>
</dbReference>
<dbReference type="SUPFAM" id="SSF57850">
    <property type="entry name" value="RING/U-box"/>
    <property type="match status" value="1"/>
</dbReference>
<keyword evidence="1" id="KW-0862">Zinc</keyword>
<dbReference type="Gene3D" id="3.40.50.720">
    <property type="entry name" value="NAD(P)-binding Rossmann-like Domain"/>
    <property type="match status" value="1"/>
</dbReference>
<dbReference type="InterPro" id="IPR013083">
    <property type="entry name" value="Znf_RING/FYVE/PHD"/>
</dbReference>
<reference evidence="3 4" key="1">
    <citation type="submission" date="2018-08" db="EMBL/GenBank/DDBJ databases">
        <title>Aphanomyces genome sequencing and annotation.</title>
        <authorList>
            <person name="Minardi D."/>
            <person name="Oidtmann B."/>
            <person name="Van Der Giezen M."/>
            <person name="Studholme D.J."/>
        </authorList>
    </citation>
    <scope>NUCLEOTIDE SEQUENCE [LARGE SCALE GENOMIC DNA]</scope>
    <source>
        <strain evidence="3 4">NJM0002</strain>
    </source>
</reference>
<dbReference type="PANTHER" id="PTHR43377">
    <property type="entry name" value="BILIVERDIN REDUCTASE A"/>
    <property type="match status" value="1"/>
</dbReference>
<evidence type="ECO:0000256" key="1">
    <source>
        <dbReference type="PROSITE-ProRule" id="PRU00175"/>
    </source>
</evidence>
<organism evidence="3 4">
    <name type="scientific">Aphanomyces invadans</name>
    <dbReference type="NCBI Taxonomy" id="157072"/>
    <lineage>
        <taxon>Eukaryota</taxon>
        <taxon>Sar</taxon>
        <taxon>Stramenopiles</taxon>
        <taxon>Oomycota</taxon>
        <taxon>Saprolegniomycetes</taxon>
        <taxon>Saprolegniales</taxon>
        <taxon>Verrucalvaceae</taxon>
        <taxon>Aphanomyces</taxon>
    </lineage>
</organism>
<dbReference type="PANTHER" id="PTHR43377:SF1">
    <property type="entry name" value="BILIVERDIN REDUCTASE A"/>
    <property type="match status" value="1"/>
</dbReference>
<dbReference type="GO" id="GO:0008270">
    <property type="term" value="F:zinc ion binding"/>
    <property type="evidence" value="ECO:0007669"/>
    <property type="project" value="UniProtKB-KW"/>
</dbReference>
<dbReference type="InterPro" id="IPR036291">
    <property type="entry name" value="NAD(P)-bd_dom_sf"/>
</dbReference>
<sequence>MGHANVVDLSERTECTSCKWTHLRKRTEAAMSDVKNVGVIGLGVMGQRMLQLLYKQPTLRATYVWDANPSAVQATLETYPELKAASSASDLIQQQGLHSLYIATPPAAHIDLTNEALDRGLAVLCEKPLSTDGAVAKECVARIAASSARTGVNFPLATAQGLSLAESLFGDNKPLGALHNVSISASWMQWPRPWQQGAGRWLSERQEGGFTREVLSHFVFALQRVVGPLTLIHSAATYPEESNLAETDLNARLSATRDGHAISVQVEGHVRGDIPCYNQVRWEGTKGTLVLGRWFSEIQVLLADGSDFPVEQKHRDDVDLATHWAALVDGKPNTSDEASTASPVDTVPLVSQAKSLFQALTGDVKGAAQTQDNFTKGCPVVSQARSLVESTILRDPSAAAKTQKHFLSFSLDHCIGLSQAKSLVQAIRGDTAGALQTQDNFTRGCAVISQARSLVESTILRNPEAASKTQEYFFGKKSQAGEAPDCPSSTLECVVCLTEMKTVLLLPCKHLCLCQTCSTKITDLCPLCKAPIATKTSVFL</sequence>
<dbReference type="Pfam" id="PF13920">
    <property type="entry name" value="zf-C3HC4_3"/>
    <property type="match status" value="1"/>
</dbReference>
<dbReference type="SUPFAM" id="SSF51735">
    <property type="entry name" value="NAD(P)-binding Rossmann-fold domains"/>
    <property type="match status" value="1"/>
</dbReference>
<dbReference type="InterPro" id="IPR051450">
    <property type="entry name" value="Gfo/Idh/MocA_Oxidoreductases"/>
</dbReference>
<proteinExistence type="predicted"/>
<protein>
    <recommendedName>
        <fullName evidence="2">RING-type domain-containing protein</fullName>
    </recommendedName>
</protein>
<dbReference type="Gene3D" id="3.30.40.10">
    <property type="entry name" value="Zinc/RING finger domain, C3HC4 (zinc finger)"/>
    <property type="match status" value="1"/>
</dbReference>
<dbReference type="Proteomes" id="UP000285060">
    <property type="component" value="Unassembled WGS sequence"/>
</dbReference>
<dbReference type="InterPro" id="IPR001841">
    <property type="entry name" value="Znf_RING"/>
</dbReference>
<dbReference type="InterPro" id="IPR000683">
    <property type="entry name" value="Gfo/Idh/MocA-like_OxRdtase_N"/>
</dbReference>
<gene>
    <name evidence="3" type="ORF">DYB32_000578</name>
</gene>
<dbReference type="Pfam" id="PF01408">
    <property type="entry name" value="GFO_IDH_MocA"/>
    <property type="match status" value="1"/>
</dbReference>
<accession>A0A3R6W487</accession>
<dbReference type="Gene3D" id="3.30.360.10">
    <property type="entry name" value="Dihydrodipicolinate Reductase, domain 2"/>
    <property type="match status" value="1"/>
</dbReference>
<dbReference type="VEuPathDB" id="FungiDB:H310_13165"/>
<evidence type="ECO:0000313" key="3">
    <source>
        <dbReference type="EMBL" id="RHY34892.1"/>
    </source>
</evidence>
<keyword evidence="1" id="KW-0863">Zinc-finger</keyword>
<name>A0A3R6W487_9STRA</name>
<keyword evidence="4" id="KW-1185">Reference proteome</keyword>
<comment type="caution">
    <text evidence="3">The sequence shown here is derived from an EMBL/GenBank/DDBJ whole genome shotgun (WGS) entry which is preliminary data.</text>
</comment>
<dbReference type="PROSITE" id="PS50089">
    <property type="entry name" value="ZF_RING_2"/>
    <property type="match status" value="1"/>
</dbReference>
<feature type="domain" description="RING-type" evidence="2">
    <location>
        <begin position="493"/>
        <end position="529"/>
    </location>
</feature>